<dbReference type="AlphaFoldDB" id="A0A919BSI3"/>
<dbReference type="EMBL" id="BNBE01000002">
    <property type="protein sequence ID" value="GHG08470.1"/>
    <property type="molecule type" value="Genomic_DNA"/>
</dbReference>
<keyword evidence="3" id="KW-1185">Reference proteome</keyword>
<sequence>MDAILPDATDNGGRPATVRRRGRGRAGEGGGVGAGRQGVAREDGGAGTEEGGPGPLPPRTARSRFTFDGPPAELPRPRGDGPS</sequence>
<evidence type="ECO:0000313" key="2">
    <source>
        <dbReference type="EMBL" id="GHG08470.1"/>
    </source>
</evidence>
<protein>
    <submittedName>
        <fullName evidence="2">Uncharacterized protein</fullName>
    </submittedName>
</protein>
<gene>
    <name evidence="2" type="ORF">GCM10017667_45490</name>
</gene>
<organism evidence="2 3">
    <name type="scientific">Streptomyces filamentosus</name>
    <name type="common">Streptomyces roseosporus</name>
    <dbReference type="NCBI Taxonomy" id="67294"/>
    <lineage>
        <taxon>Bacteria</taxon>
        <taxon>Bacillati</taxon>
        <taxon>Actinomycetota</taxon>
        <taxon>Actinomycetes</taxon>
        <taxon>Kitasatosporales</taxon>
        <taxon>Streptomycetaceae</taxon>
        <taxon>Streptomyces</taxon>
    </lineage>
</organism>
<feature type="compositionally biased region" description="Gly residues" evidence="1">
    <location>
        <begin position="27"/>
        <end position="36"/>
    </location>
</feature>
<reference evidence="2" key="1">
    <citation type="journal article" date="2014" name="Int. J. Syst. Evol. Microbiol.">
        <title>Complete genome sequence of Corynebacterium casei LMG S-19264T (=DSM 44701T), isolated from a smear-ripened cheese.</title>
        <authorList>
            <consortium name="US DOE Joint Genome Institute (JGI-PGF)"/>
            <person name="Walter F."/>
            <person name="Albersmeier A."/>
            <person name="Kalinowski J."/>
            <person name="Ruckert C."/>
        </authorList>
    </citation>
    <scope>NUCLEOTIDE SEQUENCE</scope>
    <source>
        <strain evidence="2">JCM 4122</strain>
    </source>
</reference>
<comment type="caution">
    <text evidence="2">The sequence shown here is derived from an EMBL/GenBank/DDBJ whole genome shotgun (WGS) entry which is preliminary data.</text>
</comment>
<feature type="region of interest" description="Disordered" evidence="1">
    <location>
        <begin position="1"/>
        <end position="83"/>
    </location>
</feature>
<dbReference type="Proteomes" id="UP000632849">
    <property type="component" value="Unassembled WGS sequence"/>
</dbReference>
<name>A0A919BSI3_STRFL</name>
<accession>A0A919BSI3</accession>
<evidence type="ECO:0000256" key="1">
    <source>
        <dbReference type="SAM" id="MobiDB-lite"/>
    </source>
</evidence>
<reference evidence="2" key="2">
    <citation type="submission" date="2020-09" db="EMBL/GenBank/DDBJ databases">
        <authorList>
            <person name="Sun Q."/>
            <person name="Ohkuma M."/>
        </authorList>
    </citation>
    <scope>NUCLEOTIDE SEQUENCE</scope>
    <source>
        <strain evidence="2">JCM 4122</strain>
    </source>
</reference>
<evidence type="ECO:0000313" key="3">
    <source>
        <dbReference type="Proteomes" id="UP000632849"/>
    </source>
</evidence>
<proteinExistence type="predicted"/>